<dbReference type="Proteomes" id="UP000440367">
    <property type="component" value="Unassembled WGS sequence"/>
</dbReference>
<evidence type="ECO:0000313" key="2">
    <source>
        <dbReference type="EMBL" id="KAE9171838.1"/>
    </source>
</evidence>
<protein>
    <submittedName>
        <fullName evidence="2">Uncharacterized protein</fullName>
    </submittedName>
</protein>
<feature type="region of interest" description="Disordered" evidence="1">
    <location>
        <begin position="88"/>
        <end position="135"/>
    </location>
</feature>
<evidence type="ECO:0000256" key="1">
    <source>
        <dbReference type="SAM" id="MobiDB-lite"/>
    </source>
</evidence>
<organism evidence="2 3">
    <name type="scientific">Phytophthora fragariae</name>
    <dbReference type="NCBI Taxonomy" id="53985"/>
    <lineage>
        <taxon>Eukaryota</taxon>
        <taxon>Sar</taxon>
        <taxon>Stramenopiles</taxon>
        <taxon>Oomycota</taxon>
        <taxon>Peronosporomycetes</taxon>
        <taxon>Peronosporales</taxon>
        <taxon>Peronosporaceae</taxon>
        <taxon>Phytophthora</taxon>
    </lineage>
</organism>
<dbReference type="EMBL" id="QXGD01004210">
    <property type="protein sequence ID" value="KAE9171838.1"/>
    <property type="molecule type" value="Genomic_DNA"/>
</dbReference>
<evidence type="ECO:0000313" key="3">
    <source>
        <dbReference type="Proteomes" id="UP000440367"/>
    </source>
</evidence>
<name>A0A6A3VTA0_9STRA</name>
<feature type="non-terminal residue" evidence="2">
    <location>
        <position position="1"/>
    </location>
</feature>
<dbReference type="AlphaFoldDB" id="A0A6A3VTA0"/>
<feature type="compositionally biased region" description="Polar residues" evidence="1">
    <location>
        <begin position="117"/>
        <end position="128"/>
    </location>
</feature>
<feature type="compositionally biased region" description="Low complexity" evidence="1">
    <location>
        <begin position="97"/>
        <end position="111"/>
    </location>
</feature>
<proteinExistence type="predicted"/>
<sequence length="147" mass="16257">SEKRVVTWYDQTIEAMGGDSLENMADLERQACMFEHVCLGGTQDYSAEFKAIWKVKEPRCKTIVDAITNGSQSIIYESWREDMEAQFGCPEPANATSYSSSWGSSEDGSQGFPVVGSQESVENSNDTIQFPDDNGEVVVTTDTTWDA</sequence>
<gene>
    <name evidence="2" type="ORF">PF002_g29725</name>
</gene>
<accession>A0A6A3VTA0</accession>
<comment type="caution">
    <text evidence="2">The sequence shown here is derived from an EMBL/GenBank/DDBJ whole genome shotgun (WGS) entry which is preliminary data.</text>
</comment>
<reference evidence="2 3" key="1">
    <citation type="submission" date="2018-08" db="EMBL/GenBank/DDBJ databases">
        <title>Genomic investigation of the strawberry pathogen Phytophthora fragariae indicates pathogenicity is determined by transcriptional variation in three key races.</title>
        <authorList>
            <person name="Adams T.M."/>
            <person name="Armitage A.D."/>
            <person name="Sobczyk M.K."/>
            <person name="Bates H.J."/>
            <person name="Dunwell J.M."/>
            <person name="Nellist C.F."/>
            <person name="Harrison R.J."/>
        </authorList>
    </citation>
    <scope>NUCLEOTIDE SEQUENCE [LARGE SCALE GENOMIC DNA]</scope>
    <source>
        <strain evidence="2 3">BC-1</strain>
    </source>
</reference>